<feature type="transmembrane region" description="Helical" evidence="2">
    <location>
        <begin position="60"/>
        <end position="82"/>
    </location>
</feature>
<protein>
    <submittedName>
        <fullName evidence="3">Uncharacterized protein</fullName>
    </submittedName>
</protein>
<gene>
    <name evidence="3" type="ORF">HCN08_18350</name>
</gene>
<reference evidence="3 4" key="1">
    <citation type="submission" date="2020-03" db="EMBL/GenBank/DDBJ databases">
        <title>WGS of actinomycetes isolated from Thailand.</title>
        <authorList>
            <person name="Thawai C."/>
        </authorList>
    </citation>
    <scope>NUCLEOTIDE SEQUENCE [LARGE SCALE GENOMIC DNA]</scope>
    <source>
        <strain evidence="3 4">PRB2-1</strain>
    </source>
</reference>
<evidence type="ECO:0000313" key="4">
    <source>
        <dbReference type="Proteomes" id="UP000734511"/>
    </source>
</evidence>
<keyword evidence="4" id="KW-1185">Reference proteome</keyword>
<feature type="compositionally biased region" description="Polar residues" evidence="1">
    <location>
        <begin position="1"/>
        <end position="13"/>
    </location>
</feature>
<accession>A0ABX0ZQR0</accession>
<keyword evidence="2" id="KW-0812">Transmembrane</keyword>
<evidence type="ECO:0000256" key="2">
    <source>
        <dbReference type="SAM" id="Phobius"/>
    </source>
</evidence>
<proteinExistence type="predicted"/>
<evidence type="ECO:0000256" key="1">
    <source>
        <dbReference type="SAM" id="MobiDB-lite"/>
    </source>
</evidence>
<dbReference type="InterPro" id="IPR045512">
    <property type="entry name" value="DUF6480"/>
</dbReference>
<feature type="region of interest" description="Disordered" evidence="1">
    <location>
        <begin position="1"/>
        <end position="48"/>
    </location>
</feature>
<dbReference type="RefSeq" id="WP_167984212.1">
    <property type="nucleotide sequence ID" value="NZ_JAATEJ010000014.1"/>
</dbReference>
<sequence length="83" mass="8694">MPVTRAPQQTTNPHLPDEGLSLPEDSVQHAGHTSPAESGVSSLDAPERKALSRGWGMGPVVWILLVVAVFAAGVLGMAVELVR</sequence>
<name>A0ABX0ZQR0_9ACTN</name>
<organism evidence="3 4">
    <name type="scientific">Actinacidiphila epipremni</name>
    <dbReference type="NCBI Taxonomy" id="2053013"/>
    <lineage>
        <taxon>Bacteria</taxon>
        <taxon>Bacillati</taxon>
        <taxon>Actinomycetota</taxon>
        <taxon>Actinomycetes</taxon>
        <taxon>Kitasatosporales</taxon>
        <taxon>Streptomycetaceae</taxon>
        <taxon>Actinacidiphila</taxon>
    </lineage>
</organism>
<keyword evidence="2" id="KW-1133">Transmembrane helix</keyword>
<keyword evidence="2" id="KW-0472">Membrane</keyword>
<dbReference type="EMBL" id="JAATEJ010000014">
    <property type="protein sequence ID" value="NJP45347.1"/>
    <property type="molecule type" value="Genomic_DNA"/>
</dbReference>
<dbReference type="Pfam" id="PF20088">
    <property type="entry name" value="DUF6480"/>
    <property type="match status" value="1"/>
</dbReference>
<evidence type="ECO:0000313" key="3">
    <source>
        <dbReference type="EMBL" id="NJP45347.1"/>
    </source>
</evidence>
<dbReference type="Proteomes" id="UP000734511">
    <property type="component" value="Unassembled WGS sequence"/>
</dbReference>
<comment type="caution">
    <text evidence="3">The sequence shown here is derived from an EMBL/GenBank/DDBJ whole genome shotgun (WGS) entry which is preliminary data.</text>
</comment>